<feature type="region of interest" description="Disordered" evidence="1">
    <location>
        <begin position="1"/>
        <end position="35"/>
    </location>
</feature>
<gene>
    <name evidence="2" type="ORF">HJG54_13950</name>
</gene>
<reference evidence="2" key="1">
    <citation type="submission" date="2020-05" db="EMBL/GenBank/DDBJ databases">
        <authorList>
            <person name="Zhu T."/>
            <person name="Keshari N."/>
            <person name="Lu X."/>
        </authorList>
    </citation>
    <scope>NUCLEOTIDE SEQUENCE</scope>
    <source>
        <strain evidence="2">NK1-12</strain>
    </source>
</reference>
<name>A0AA97AG28_9CYAN</name>
<dbReference type="RefSeq" id="WP_316429334.1">
    <property type="nucleotide sequence ID" value="NZ_CP053586.1"/>
</dbReference>
<sequence length="134" mass="15553">MITPTSNYGFPPNLPTQHDSSSRPKDRERSSPSDWSMLNSLTAARLRRYLQKTEDLTAEKIERACHLLEIYHIVYRHDLLLLRRQGYFGKCPPPTSQQLQQMAQRLTDAEGQIYSTQYILLGLKTLALYLKTQK</sequence>
<dbReference type="EMBL" id="CP053586">
    <property type="protein sequence ID" value="WNZ23850.1"/>
    <property type="molecule type" value="Genomic_DNA"/>
</dbReference>
<feature type="compositionally biased region" description="Basic and acidic residues" evidence="1">
    <location>
        <begin position="20"/>
        <end position="31"/>
    </location>
</feature>
<protein>
    <submittedName>
        <fullName evidence="2">Uncharacterized protein</fullName>
    </submittedName>
</protein>
<organism evidence="2">
    <name type="scientific">Leptolyngbya sp. NK1-12</name>
    <dbReference type="NCBI Taxonomy" id="2547451"/>
    <lineage>
        <taxon>Bacteria</taxon>
        <taxon>Bacillati</taxon>
        <taxon>Cyanobacteriota</taxon>
        <taxon>Cyanophyceae</taxon>
        <taxon>Leptolyngbyales</taxon>
        <taxon>Leptolyngbyaceae</taxon>
        <taxon>Leptolyngbya group</taxon>
        <taxon>Leptolyngbya</taxon>
    </lineage>
</organism>
<evidence type="ECO:0000256" key="1">
    <source>
        <dbReference type="SAM" id="MobiDB-lite"/>
    </source>
</evidence>
<dbReference type="AlphaFoldDB" id="A0AA97AG28"/>
<evidence type="ECO:0000313" key="2">
    <source>
        <dbReference type="EMBL" id="WNZ23850.1"/>
    </source>
</evidence>
<accession>A0AA97AG28</accession>
<proteinExistence type="predicted"/>